<evidence type="ECO:0000313" key="2">
    <source>
        <dbReference type="EMBL" id="SIR58591.1"/>
    </source>
</evidence>
<dbReference type="SUPFAM" id="SSF53335">
    <property type="entry name" value="S-adenosyl-L-methionine-dependent methyltransferases"/>
    <property type="match status" value="1"/>
</dbReference>
<evidence type="ECO:0000313" key="3">
    <source>
        <dbReference type="Proteomes" id="UP000186914"/>
    </source>
</evidence>
<dbReference type="InterPro" id="IPR053173">
    <property type="entry name" value="SAM-binding_MTase"/>
</dbReference>
<dbReference type="RefSeq" id="WP_076430923.1">
    <property type="nucleotide sequence ID" value="NZ_FTNO01000002.1"/>
</dbReference>
<dbReference type="AlphaFoldDB" id="A0A1N7C4M6"/>
<keyword evidence="3" id="KW-1185">Reference proteome</keyword>
<dbReference type="GO" id="GO:0032259">
    <property type="term" value="P:methylation"/>
    <property type="evidence" value="ECO:0007669"/>
    <property type="project" value="UniProtKB-KW"/>
</dbReference>
<dbReference type="Pfam" id="PF13847">
    <property type="entry name" value="Methyltransf_31"/>
    <property type="match status" value="1"/>
</dbReference>
<gene>
    <name evidence="2" type="ORF">SAMN05421858_2966</name>
</gene>
<dbReference type="GO" id="GO:0008168">
    <property type="term" value="F:methyltransferase activity"/>
    <property type="evidence" value="ECO:0007669"/>
    <property type="project" value="UniProtKB-KW"/>
</dbReference>
<dbReference type="Gene3D" id="3.40.50.150">
    <property type="entry name" value="Vaccinia Virus protein VP39"/>
    <property type="match status" value="1"/>
</dbReference>
<keyword evidence="2" id="KW-0808">Transferase</keyword>
<dbReference type="InterPro" id="IPR029063">
    <property type="entry name" value="SAM-dependent_MTases_sf"/>
</dbReference>
<protein>
    <submittedName>
        <fullName evidence="2">Methyltransferase domain-containing protein</fullName>
    </submittedName>
</protein>
<reference evidence="3" key="1">
    <citation type="submission" date="2017-01" db="EMBL/GenBank/DDBJ databases">
        <authorList>
            <person name="Varghese N."/>
            <person name="Submissions S."/>
        </authorList>
    </citation>
    <scope>NUCLEOTIDE SEQUENCE [LARGE SCALE GENOMIC DNA]</scope>
    <source>
        <strain evidence="3">CGMCC 1.7737</strain>
    </source>
</reference>
<dbReference type="EMBL" id="FTNO01000002">
    <property type="protein sequence ID" value="SIR58591.1"/>
    <property type="molecule type" value="Genomic_DNA"/>
</dbReference>
<dbReference type="CDD" id="cd02440">
    <property type="entry name" value="AdoMet_MTases"/>
    <property type="match status" value="1"/>
</dbReference>
<keyword evidence="2" id="KW-0489">Methyltransferase</keyword>
<feature type="domain" description="Methyltransferase" evidence="1">
    <location>
        <begin position="44"/>
        <end position="147"/>
    </location>
</feature>
<dbReference type="OrthoDB" id="147504at2157"/>
<organism evidence="2 3">
    <name type="scientific">Haladaptatus litoreus</name>
    <dbReference type="NCBI Taxonomy" id="553468"/>
    <lineage>
        <taxon>Archaea</taxon>
        <taxon>Methanobacteriati</taxon>
        <taxon>Methanobacteriota</taxon>
        <taxon>Stenosarchaea group</taxon>
        <taxon>Halobacteria</taxon>
        <taxon>Halobacteriales</taxon>
        <taxon>Haladaptataceae</taxon>
        <taxon>Haladaptatus</taxon>
    </lineage>
</organism>
<dbReference type="InterPro" id="IPR025714">
    <property type="entry name" value="Methyltranfer_dom"/>
</dbReference>
<accession>A0A1N7C4M6</accession>
<evidence type="ECO:0000259" key="1">
    <source>
        <dbReference type="Pfam" id="PF13847"/>
    </source>
</evidence>
<proteinExistence type="predicted"/>
<dbReference type="Proteomes" id="UP000186914">
    <property type="component" value="Unassembled WGS sequence"/>
</dbReference>
<sequence>MMDWERFYRRADYDRCAYIGGEQMADLVERFFEWRGVPDDFASVGCGPAVVPFLLAERYPDTEVFGFDLSETVVQDNAEKAEEQGLDNLRFAVDSLPNLDTDEKFDVVYCVATLYFVEEPKRAIESLYARVREGGHLVLNYPNETSREQFDREFDGRKRESFELVLSGANLINEDVVRDVTGAETRNYWELVDAEEEAFVDSARPCVVVEK</sequence>
<dbReference type="PANTHER" id="PTHR45128">
    <property type="entry name" value="METHYLTRANSFERASE TYPE 11"/>
    <property type="match status" value="1"/>
</dbReference>
<name>A0A1N7C4M6_9EURY</name>